<dbReference type="PROSITE" id="PS00028">
    <property type="entry name" value="ZINC_FINGER_C2H2_1"/>
    <property type="match status" value="4"/>
</dbReference>
<dbReference type="SUPFAM" id="SSF57667">
    <property type="entry name" value="beta-beta-alpha zinc fingers"/>
    <property type="match status" value="2"/>
</dbReference>
<accession>A0A9Q0RJD3</accession>
<evidence type="ECO:0000259" key="6">
    <source>
        <dbReference type="PROSITE" id="PS50157"/>
    </source>
</evidence>
<sequence length="294" mass="33102">MMRYRVISKRKHFYTCQICALAYITAKALKSHFASVHPSMSCDVVELPSDPLEDEEFDDLSMNSNYLYKDEIYTLAKPPILSINNDPSTASSTQVSNNSTITGSVQVKLDGMDYDNSHSSAKLITLTAPINPAIQTGNQQLQSSANILPVYAIQVEQPTATLIHQNGQIAKKSSIQPGQPTVVHAAIPVQTKVIKEKKYSCIACNKSFSTIYNKRRHDDMFHNSNSTSTAEFKCSSCDKVFSSIYNKTRHENIHKPINERLKFKCIINDCNRGFTTQFILKMHIKKVHNMEVNF</sequence>
<dbReference type="InterPro" id="IPR036236">
    <property type="entry name" value="Znf_C2H2_sf"/>
</dbReference>
<dbReference type="AlphaFoldDB" id="A0A9Q0RJD3"/>
<dbReference type="Gene3D" id="3.30.160.60">
    <property type="entry name" value="Classic Zinc Finger"/>
    <property type="match status" value="2"/>
</dbReference>
<feature type="domain" description="C2H2-type" evidence="6">
    <location>
        <begin position="232"/>
        <end position="259"/>
    </location>
</feature>
<evidence type="ECO:0000256" key="4">
    <source>
        <dbReference type="ARBA" id="ARBA00022833"/>
    </source>
</evidence>
<evidence type="ECO:0000256" key="1">
    <source>
        <dbReference type="ARBA" id="ARBA00022723"/>
    </source>
</evidence>
<evidence type="ECO:0000256" key="3">
    <source>
        <dbReference type="ARBA" id="ARBA00022771"/>
    </source>
</evidence>
<dbReference type="PROSITE" id="PS50157">
    <property type="entry name" value="ZINC_FINGER_C2H2_2"/>
    <property type="match status" value="3"/>
</dbReference>
<dbReference type="GO" id="GO:0005634">
    <property type="term" value="C:nucleus"/>
    <property type="evidence" value="ECO:0007669"/>
    <property type="project" value="TreeGrafter"/>
</dbReference>
<feature type="domain" description="C2H2-type" evidence="6">
    <location>
        <begin position="263"/>
        <end position="293"/>
    </location>
</feature>
<evidence type="ECO:0000313" key="7">
    <source>
        <dbReference type="EMBL" id="KAJ6216220.1"/>
    </source>
</evidence>
<keyword evidence="1" id="KW-0479">Metal-binding</keyword>
<proteinExistence type="predicted"/>
<gene>
    <name evidence="7" type="ORF">RDWZM_007377</name>
</gene>
<evidence type="ECO:0000313" key="8">
    <source>
        <dbReference type="Proteomes" id="UP001142055"/>
    </source>
</evidence>
<organism evidence="7 8">
    <name type="scientific">Blomia tropicalis</name>
    <name type="common">Mite</name>
    <dbReference type="NCBI Taxonomy" id="40697"/>
    <lineage>
        <taxon>Eukaryota</taxon>
        <taxon>Metazoa</taxon>
        <taxon>Ecdysozoa</taxon>
        <taxon>Arthropoda</taxon>
        <taxon>Chelicerata</taxon>
        <taxon>Arachnida</taxon>
        <taxon>Acari</taxon>
        <taxon>Acariformes</taxon>
        <taxon>Sarcoptiformes</taxon>
        <taxon>Astigmata</taxon>
        <taxon>Glycyphagoidea</taxon>
        <taxon>Echimyopodidae</taxon>
        <taxon>Blomia</taxon>
    </lineage>
</organism>
<dbReference type="GO" id="GO:0008270">
    <property type="term" value="F:zinc ion binding"/>
    <property type="evidence" value="ECO:0007669"/>
    <property type="project" value="UniProtKB-KW"/>
</dbReference>
<dbReference type="PANTHER" id="PTHR24409">
    <property type="entry name" value="ZINC FINGER PROTEIN 142"/>
    <property type="match status" value="1"/>
</dbReference>
<dbReference type="OrthoDB" id="3565419at2759"/>
<dbReference type="Proteomes" id="UP001142055">
    <property type="component" value="Chromosome 3"/>
</dbReference>
<dbReference type="SMART" id="SM00355">
    <property type="entry name" value="ZnF_C2H2"/>
    <property type="match status" value="4"/>
</dbReference>
<dbReference type="PANTHER" id="PTHR24409:SF295">
    <property type="entry name" value="AZ2-RELATED"/>
    <property type="match status" value="1"/>
</dbReference>
<protein>
    <recommendedName>
        <fullName evidence="6">C2H2-type domain-containing protein</fullName>
    </recommendedName>
</protein>
<keyword evidence="4" id="KW-0862">Zinc</keyword>
<comment type="caution">
    <text evidence="7">The sequence shown here is derived from an EMBL/GenBank/DDBJ whole genome shotgun (WGS) entry which is preliminary data.</text>
</comment>
<dbReference type="GO" id="GO:0000981">
    <property type="term" value="F:DNA-binding transcription factor activity, RNA polymerase II-specific"/>
    <property type="evidence" value="ECO:0007669"/>
    <property type="project" value="TreeGrafter"/>
</dbReference>
<keyword evidence="3 5" id="KW-0863">Zinc-finger</keyword>
<dbReference type="EMBL" id="JAPWDV010000003">
    <property type="protein sequence ID" value="KAJ6216220.1"/>
    <property type="molecule type" value="Genomic_DNA"/>
</dbReference>
<evidence type="ECO:0000256" key="5">
    <source>
        <dbReference type="PROSITE-ProRule" id="PRU00042"/>
    </source>
</evidence>
<name>A0A9Q0RJD3_BLOTA</name>
<keyword evidence="8" id="KW-1185">Reference proteome</keyword>
<feature type="domain" description="C2H2-type" evidence="6">
    <location>
        <begin position="199"/>
        <end position="227"/>
    </location>
</feature>
<evidence type="ECO:0000256" key="2">
    <source>
        <dbReference type="ARBA" id="ARBA00022737"/>
    </source>
</evidence>
<keyword evidence="2" id="KW-0677">Repeat</keyword>
<reference evidence="7" key="1">
    <citation type="submission" date="2022-12" db="EMBL/GenBank/DDBJ databases">
        <title>Genome assemblies of Blomia tropicalis.</title>
        <authorList>
            <person name="Cui Y."/>
        </authorList>
    </citation>
    <scope>NUCLEOTIDE SEQUENCE</scope>
    <source>
        <tissue evidence="7">Adult mites</tissue>
    </source>
</reference>
<dbReference type="GO" id="GO:0000977">
    <property type="term" value="F:RNA polymerase II transcription regulatory region sequence-specific DNA binding"/>
    <property type="evidence" value="ECO:0007669"/>
    <property type="project" value="TreeGrafter"/>
</dbReference>
<dbReference type="InterPro" id="IPR013087">
    <property type="entry name" value="Znf_C2H2_type"/>
</dbReference>